<accession>A0AA43T4X8</accession>
<sequence length="284" mass="31675">MGAIRKAFKVKNAISHPIHTVTRPVRRTIRKAVVPKGVRKAYYKTKSVSTAVHNPISASVRSLDGISTSTNRHSKKYSDLSRERERLYREIRRLSKTTNRTSSHYVSDHSSLSEYRTKLKQIDEEIDSISSSANHVSSEYASTASSNYAAASSDSGGAEAAKEIFGFIGVVFLVLFVVMSFVQQHQQNAEKTNMIQAAYSACRSDGLQLVDDYDGSPSIKGENVSSQTVSCLAEHMGVEDTFTTDERGDIQEWGDYRMDVFNLDPYNVVTPETEYSVEISFKRS</sequence>
<gene>
    <name evidence="3" type="ORF">OB951_05445</name>
</gene>
<evidence type="ECO:0000256" key="1">
    <source>
        <dbReference type="SAM" id="Coils"/>
    </source>
</evidence>
<proteinExistence type="predicted"/>
<feature type="coiled-coil region" evidence="1">
    <location>
        <begin position="77"/>
        <end position="132"/>
    </location>
</feature>
<name>A0AA43T4X8_9BIFI</name>
<keyword evidence="2" id="KW-0472">Membrane</keyword>
<evidence type="ECO:0000313" key="3">
    <source>
        <dbReference type="EMBL" id="MDH7890043.1"/>
    </source>
</evidence>
<dbReference type="EMBL" id="JAOPMH010000007">
    <property type="protein sequence ID" value="MDH7890043.1"/>
    <property type="molecule type" value="Genomic_DNA"/>
</dbReference>
<evidence type="ECO:0000256" key="2">
    <source>
        <dbReference type="SAM" id="Phobius"/>
    </source>
</evidence>
<reference evidence="3" key="2">
    <citation type="journal article" date="2023" name="Gut Microbes">
        <title>Characterization of Bifidobacterium kashiwanohense that utilizes both milk- and plant-derived oligosaccharides.</title>
        <authorList>
            <person name="Orihara K."/>
            <person name="Yahagi K."/>
            <person name="Saito Y."/>
            <person name="Watanabe Y."/>
            <person name="Sasai T."/>
            <person name="Hara T."/>
            <person name="Tsukuda N."/>
            <person name="Oki K."/>
            <person name="Fujimoto J."/>
            <person name="Matsuki T."/>
        </authorList>
    </citation>
    <scope>NUCLEOTIDE SEQUENCE</scope>
    <source>
        <strain evidence="3">YIT 13062</strain>
    </source>
</reference>
<keyword evidence="2" id="KW-1133">Transmembrane helix</keyword>
<dbReference type="AlphaFoldDB" id="A0AA43T4X8"/>
<dbReference type="Proteomes" id="UP001161916">
    <property type="component" value="Unassembled WGS sequence"/>
</dbReference>
<keyword evidence="1" id="KW-0175">Coiled coil</keyword>
<organism evidence="3 4">
    <name type="scientific">Bifidobacterium catenulatum subsp. kashiwanohense</name>
    <dbReference type="NCBI Taxonomy" id="630129"/>
    <lineage>
        <taxon>Bacteria</taxon>
        <taxon>Bacillati</taxon>
        <taxon>Actinomycetota</taxon>
        <taxon>Actinomycetes</taxon>
        <taxon>Bifidobacteriales</taxon>
        <taxon>Bifidobacteriaceae</taxon>
        <taxon>Bifidobacterium</taxon>
    </lineage>
</organism>
<comment type="caution">
    <text evidence="3">The sequence shown here is derived from an EMBL/GenBank/DDBJ whole genome shotgun (WGS) entry which is preliminary data.</text>
</comment>
<feature type="transmembrane region" description="Helical" evidence="2">
    <location>
        <begin position="164"/>
        <end position="182"/>
    </location>
</feature>
<reference evidence="3" key="1">
    <citation type="submission" date="2022-09" db="EMBL/GenBank/DDBJ databases">
        <authorList>
            <person name="Orihara K."/>
        </authorList>
    </citation>
    <scope>NUCLEOTIDE SEQUENCE</scope>
    <source>
        <strain evidence="3">YIT 13062</strain>
    </source>
</reference>
<evidence type="ECO:0000313" key="4">
    <source>
        <dbReference type="Proteomes" id="UP001161916"/>
    </source>
</evidence>
<protein>
    <submittedName>
        <fullName evidence="3">Uncharacterized protein</fullName>
    </submittedName>
</protein>
<dbReference type="RefSeq" id="WP_278668681.1">
    <property type="nucleotide sequence ID" value="NZ_JAOPME010000006.1"/>
</dbReference>
<keyword evidence="2" id="KW-0812">Transmembrane</keyword>